<keyword evidence="4" id="KW-1185">Reference proteome</keyword>
<dbReference type="Proteomes" id="UP000625711">
    <property type="component" value="Unassembled WGS sequence"/>
</dbReference>
<reference evidence="3" key="1">
    <citation type="submission" date="2020-08" db="EMBL/GenBank/DDBJ databases">
        <title>Genome sequencing and assembly of the red palm weevil Rhynchophorus ferrugineus.</title>
        <authorList>
            <person name="Dias G.B."/>
            <person name="Bergman C.M."/>
            <person name="Manee M."/>
        </authorList>
    </citation>
    <scope>NUCLEOTIDE SEQUENCE</scope>
    <source>
        <strain evidence="3">AA-2017</strain>
        <tissue evidence="3">Whole larva</tissue>
    </source>
</reference>
<dbReference type="SUPFAM" id="SSF48371">
    <property type="entry name" value="ARM repeat"/>
    <property type="match status" value="1"/>
</dbReference>
<protein>
    <submittedName>
        <fullName evidence="3">Uncharacterized protein</fullName>
    </submittedName>
</protein>
<feature type="region of interest" description="Disordered" evidence="2">
    <location>
        <begin position="1"/>
        <end position="24"/>
    </location>
</feature>
<organism evidence="3 4">
    <name type="scientific">Rhynchophorus ferrugineus</name>
    <name type="common">Red palm weevil</name>
    <name type="synonym">Curculio ferrugineus</name>
    <dbReference type="NCBI Taxonomy" id="354439"/>
    <lineage>
        <taxon>Eukaryota</taxon>
        <taxon>Metazoa</taxon>
        <taxon>Ecdysozoa</taxon>
        <taxon>Arthropoda</taxon>
        <taxon>Hexapoda</taxon>
        <taxon>Insecta</taxon>
        <taxon>Pterygota</taxon>
        <taxon>Neoptera</taxon>
        <taxon>Endopterygota</taxon>
        <taxon>Coleoptera</taxon>
        <taxon>Polyphaga</taxon>
        <taxon>Cucujiformia</taxon>
        <taxon>Curculionidae</taxon>
        <taxon>Dryophthorinae</taxon>
        <taxon>Rhynchophorus</taxon>
    </lineage>
</organism>
<evidence type="ECO:0000313" key="3">
    <source>
        <dbReference type="EMBL" id="KAF7283346.1"/>
    </source>
</evidence>
<dbReference type="AlphaFoldDB" id="A0A834MGQ1"/>
<keyword evidence="1" id="KW-0175">Coiled coil</keyword>
<feature type="compositionally biased region" description="Polar residues" evidence="2">
    <location>
        <begin position="11"/>
        <end position="20"/>
    </location>
</feature>
<dbReference type="OrthoDB" id="498590at2759"/>
<evidence type="ECO:0000256" key="2">
    <source>
        <dbReference type="SAM" id="MobiDB-lite"/>
    </source>
</evidence>
<dbReference type="InterPro" id="IPR016024">
    <property type="entry name" value="ARM-type_fold"/>
</dbReference>
<proteinExistence type="predicted"/>
<evidence type="ECO:0000313" key="4">
    <source>
        <dbReference type="Proteomes" id="UP000625711"/>
    </source>
</evidence>
<comment type="caution">
    <text evidence="3">The sequence shown here is derived from an EMBL/GenBank/DDBJ whole genome shotgun (WGS) entry which is preliminary data.</text>
</comment>
<gene>
    <name evidence="3" type="ORF">GWI33_000857</name>
</gene>
<evidence type="ECO:0000256" key="1">
    <source>
        <dbReference type="SAM" id="Coils"/>
    </source>
</evidence>
<name>A0A834MGQ1_RHYFE</name>
<accession>A0A834MGQ1</accession>
<feature type="coiled-coil region" evidence="1">
    <location>
        <begin position="663"/>
        <end position="690"/>
    </location>
</feature>
<sequence length="956" mass="111517">MEISSEAGIPHQNSESPCTENSDEDIERSIDVSINIHGFHEKIKIWENFKNFNINSISGQMFKPADNDKNSLYYQLLINPENALNISSNFIQKSGRSPVTITTYYLYKFILNCTTHHKYSLKLNFKYPPDPAEILTKAERFNYKHGYTKNMFMIKTKSSTVLKTGIMKFFEQLILDAYKQDLLFKDSFNFVFQLLDAMCKNKSVQFILTSITFVMHTITALCIIKTSIDKDSSQICENQFVDDFINNLYLVLKKYCSMYHSSLAHFKIDFSEELSLWIHYCPGIFIDYFNCISVIHKFLHDSIPFVRKAALHFSQNFLNNEANEKYLNHRSVKQLAIFVVDRFNDVDDSVALKALEVYCHFIRRNFDIKDDLFKVLIKIVYNEDYKKGTVAAKCLMEFIKHDEDTEILIKLCKFSNTYPNLKPAFVESFSDHAIVLQNWKLFVNLYYTENDINTKIILSELLYQSVNQVVKGKSTMMRKNSKINEVCDLKEQRAIAAALCPALKFISVTFRDTPVIPQNYYRALSELSEEIIKENILYIKEFISFFGKLFKSWNDQDVLKALLKFVEQSGAILQVNEDFLEYLTDYYKNDLLNLDVTFGGNYEQKLNKLNMLISSQMFSTLLNCADLQFFEITGNIHECIEEKLRFNCWLVIRKIQALHPLTYSEQQNQIVFIEEEIDKLNKSCLQLMEQDQLALKLKGYNTLLKNSIDISTELENISKQMTVLNKIKPTFAEDSMYEKRIVEIFELTVAHTEISLTNKYEYAKNLVLSACHEVFSMGIISNLLMFYESYYDVYGELINDVLTKIHEKEENWVPMLAVNAVALCYKKYEMKLSITKTLSAEGKSILKLCRKLAAFKLFSDDKSAFMILFYSINYAIDHDAYNILTFVAVFSDCLKFNISKCSELLKYFQQKVPTEYMKHDIVLYFSSHLKSVISSEKTKKKIKQRQQEMKTTKSKC</sequence>
<dbReference type="EMBL" id="JAACXV010000116">
    <property type="protein sequence ID" value="KAF7283346.1"/>
    <property type="molecule type" value="Genomic_DNA"/>
</dbReference>